<organism evidence="3 4">
    <name type="scientific">Paenibacillus terricola</name>
    <dbReference type="NCBI Taxonomy" id="2763503"/>
    <lineage>
        <taxon>Bacteria</taxon>
        <taxon>Bacillati</taxon>
        <taxon>Bacillota</taxon>
        <taxon>Bacilli</taxon>
        <taxon>Bacillales</taxon>
        <taxon>Paenibacillaceae</taxon>
        <taxon>Paenibacillus</taxon>
    </lineage>
</organism>
<feature type="domain" description="HTH cro/C1-type" evidence="2">
    <location>
        <begin position="10"/>
        <end position="64"/>
    </location>
</feature>
<keyword evidence="4" id="KW-1185">Reference proteome</keyword>
<dbReference type="InterPro" id="IPR010982">
    <property type="entry name" value="Lambda_DNA-bd_dom_sf"/>
</dbReference>
<gene>
    <name evidence="3" type="ORF">H8B09_24775</name>
</gene>
<dbReference type="InterPro" id="IPR001387">
    <property type="entry name" value="Cro/C1-type_HTH"/>
</dbReference>
<dbReference type="SUPFAM" id="SSF49367">
    <property type="entry name" value="Superoxide reductase-like"/>
    <property type="match status" value="1"/>
</dbReference>
<name>A0ABR8N1E0_9BACL</name>
<dbReference type="PROSITE" id="PS50943">
    <property type="entry name" value="HTH_CROC1"/>
    <property type="match status" value="1"/>
</dbReference>
<sequence>MDSYKVGRLILSLRQEKHMTQKELADRMNISDKTISKWERGLGCPDVSLLSELSQVLGVHIEKILRGELDSSEQNKGNMKAIRFYVCAGCDNVMTSTGASSLSCCGRIIEPLIPQAENEEHRIAVEEDEDDMFIALQHEMRRDHYITFAAYISYDRLQLVKLYPEQNAEARFSKTHGGTLYIYCNRHGLWKREIMRRRAKGGRPK</sequence>
<proteinExistence type="predicted"/>
<dbReference type="InterPro" id="IPR036073">
    <property type="entry name" value="Desulfoferrodoxin_Fe-bd_dom_sf"/>
</dbReference>
<evidence type="ECO:0000256" key="1">
    <source>
        <dbReference type="ARBA" id="ARBA00023125"/>
    </source>
</evidence>
<dbReference type="PANTHER" id="PTHR46558:SF11">
    <property type="entry name" value="HTH-TYPE TRANSCRIPTIONAL REGULATOR XRE"/>
    <property type="match status" value="1"/>
</dbReference>
<dbReference type="EMBL" id="JACXZA010000007">
    <property type="protein sequence ID" value="MBD3921999.1"/>
    <property type="molecule type" value="Genomic_DNA"/>
</dbReference>
<keyword evidence="1" id="KW-0238">DNA-binding</keyword>
<evidence type="ECO:0000259" key="2">
    <source>
        <dbReference type="PROSITE" id="PS50943"/>
    </source>
</evidence>
<dbReference type="Proteomes" id="UP000609346">
    <property type="component" value="Unassembled WGS sequence"/>
</dbReference>
<dbReference type="Gene3D" id="1.10.260.40">
    <property type="entry name" value="lambda repressor-like DNA-binding domains"/>
    <property type="match status" value="1"/>
</dbReference>
<evidence type="ECO:0000313" key="4">
    <source>
        <dbReference type="Proteomes" id="UP000609346"/>
    </source>
</evidence>
<dbReference type="SMART" id="SM00530">
    <property type="entry name" value="HTH_XRE"/>
    <property type="match status" value="1"/>
</dbReference>
<dbReference type="Gene3D" id="2.60.40.730">
    <property type="entry name" value="SOR catalytic domain"/>
    <property type="match status" value="1"/>
</dbReference>
<reference evidence="3 4" key="1">
    <citation type="submission" date="2020-09" db="EMBL/GenBank/DDBJ databases">
        <title>Paenibacillus sp. strain PR3 16S rRNA gene Genome sequencing and assembly.</title>
        <authorList>
            <person name="Kim J."/>
        </authorList>
    </citation>
    <scope>NUCLEOTIDE SEQUENCE [LARGE SCALE GENOMIC DNA]</scope>
    <source>
        <strain evidence="3 4">PR3</strain>
    </source>
</reference>
<dbReference type="Pfam" id="PF01381">
    <property type="entry name" value="HTH_3"/>
    <property type="match status" value="1"/>
</dbReference>
<dbReference type="CDD" id="cd00093">
    <property type="entry name" value="HTH_XRE"/>
    <property type="match status" value="1"/>
</dbReference>
<evidence type="ECO:0000313" key="3">
    <source>
        <dbReference type="EMBL" id="MBD3921999.1"/>
    </source>
</evidence>
<comment type="caution">
    <text evidence="3">The sequence shown here is derived from an EMBL/GenBank/DDBJ whole genome shotgun (WGS) entry which is preliminary data.</text>
</comment>
<accession>A0ABR8N1E0</accession>
<protein>
    <submittedName>
        <fullName evidence="3">Helix-turn-helix domain-containing protein</fullName>
    </submittedName>
</protein>
<dbReference type="SUPFAM" id="SSF47413">
    <property type="entry name" value="lambda repressor-like DNA-binding domains"/>
    <property type="match status" value="1"/>
</dbReference>
<dbReference type="PANTHER" id="PTHR46558">
    <property type="entry name" value="TRACRIPTIONAL REGULATORY PROTEIN-RELATED-RELATED"/>
    <property type="match status" value="1"/>
</dbReference>